<evidence type="ECO:0000313" key="1">
    <source>
        <dbReference type="EMBL" id="KAI4343638.1"/>
    </source>
</evidence>
<comment type="caution">
    <text evidence="1">The sequence shown here is derived from an EMBL/GenBank/DDBJ whole genome shotgun (WGS) entry which is preliminary data.</text>
</comment>
<gene>
    <name evidence="1" type="ORF">L6164_010966</name>
</gene>
<protein>
    <submittedName>
        <fullName evidence="1">Uncharacterized protein</fullName>
    </submittedName>
</protein>
<sequence>MKNPFITVTPCPFFYLLSFSPYASSFFLKKKHKSQKLCTTEKISLFIFSFLISITFLVISFLLIIPISQNSTTCTLISPTSSFSTTSLHGPVFSASLFSTGSDNENEPSPSKIAMVPLPVHAISGNVSEEERALWNQPDGEGYKPCLDFSIEYRKASAKISKEKRRFLMVVASGGLNQQRNQIVDAVVIARILEAALVMPVLQVNLIWGDDSEFSDIFDVTHFKRILKVDVRIVSSLPSTHLMSRQTVENKIPHSVSPHWIRSRFFRQVMALIFEFYFPLLQEEPLFKIFWFIQLKEEGVLVLKGLDSKLSKNLPADLQKLRCKVAFHALRFAAPIRELGDRLARRMWIEGPYIALHLRLEKDVWVRTGCLTGLGPEYDNVIAKIRQSQPEYLTGRLNMSYVQRRLAGLCPLNALEMARFLKALGAPRSARVYSAGGEPFGGSKALHPLVAEFPNLVTKEMLAKEGELFPYVNKSSALAAIDYIVSLSSDVFVPSHGGNMGRAMQGHRAYVGHRKYIRPNKRAMVPFYEDTAISDELFGKIIKKLHSKSQGQAEPRANRRDRDVIAQPVPECMCKQRTGIF</sequence>
<proteinExistence type="predicted"/>
<reference evidence="1 2" key="1">
    <citation type="journal article" date="2022" name="DNA Res.">
        <title>Chromosomal-level genome assembly of the orchid tree Bauhinia variegata (Leguminosae; Cercidoideae) supports the allotetraploid origin hypothesis of Bauhinia.</title>
        <authorList>
            <person name="Zhong Y."/>
            <person name="Chen Y."/>
            <person name="Zheng D."/>
            <person name="Pang J."/>
            <person name="Liu Y."/>
            <person name="Luo S."/>
            <person name="Meng S."/>
            <person name="Qian L."/>
            <person name="Wei D."/>
            <person name="Dai S."/>
            <person name="Zhou R."/>
        </authorList>
    </citation>
    <scope>NUCLEOTIDE SEQUENCE [LARGE SCALE GENOMIC DNA]</scope>
    <source>
        <strain evidence="1">BV-YZ2020</strain>
    </source>
</reference>
<dbReference type="EMBL" id="CM039430">
    <property type="protein sequence ID" value="KAI4343638.1"/>
    <property type="molecule type" value="Genomic_DNA"/>
</dbReference>
<dbReference type="Proteomes" id="UP000828941">
    <property type="component" value="Chromosome 5"/>
</dbReference>
<accession>A0ACB9P579</accession>
<name>A0ACB9P579_BAUVA</name>
<keyword evidence="2" id="KW-1185">Reference proteome</keyword>
<evidence type="ECO:0000313" key="2">
    <source>
        <dbReference type="Proteomes" id="UP000828941"/>
    </source>
</evidence>
<organism evidence="1 2">
    <name type="scientific">Bauhinia variegata</name>
    <name type="common">Purple orchid tree</name>
    <name type="synonym">Phanera variegata</name>
    <dbReference type="NCBI Taxonomy" id="167791"/>
    <lineage>
        <taxon>Eukaryota</taxon>
        <taxon>Viridiplantae</taxon>
        <taxon>Streptophyta</taxon>
        <taxon>Embryophyta</taxon>
        <taxon>Tracheophyta</taxon>
        <taxon>Spermatophyta</taxon>
        <taxon>Magnoliopsida</taxon>
        <taxon>eudicotyledons</taxon>
        <taxon>Gunneridae</taxon>
        <taxon>Pentapetalae</taxon>
        <taxon>rosids</taxon>
        <taxon>fabids</taxon>
        <taxon>Fabales</taxon>
        <taxon>Fabaceae</taxon>
        <taxon>Cercidoideae</taxon>
        <taxon>Cercideae</taxon>
        <taxon>Bauhiniinae</taxon>
        <taxon>Bauhinia</taxon>
    </lineage>
</organism>